<dbReference type="CDD" id="cd09892">
    <property type="entry name" value="NGN_SP_RfaH"/>
    <property type="match status" value="1"/>
</dbReference>
<dbReference type="GO" id="GO:0006354">
    <property type="term" value="P:DNA-templated transcription elongation"/>
    <property type="evidence" value="ECO:0007669"/>
    <property type="project" value="InterPro"/>
</dbReference>
<accession>A0A3N9TF51</accession>
<evidence type="ECO:0000313" key="8">
    <source>
        <dbReference type="Proteomes" id="UP000281112"/>
    </source>
</evidence>
<dbReference type="InterPro" id="IPR036735">
    <property type="entry name" value="NGN_dom_sf"/>
</dbReference>
<dbReference type="Pfam" id="PF02357">
    <property type="entry name" value="NusG"/>
    <property type="match status" value="1"/>
</dbReference>
<comment type="similarity">
    <text evidence="4">Belongs to the RfaH family.</text>
</comment>
<dbReference type="PANTHER" id="PTHR30265:SF7">
    <property type="entry name" value="TRANSCRIPTION ANTITERMINATION PROTEIN RFAH"/>
    <property type="match status" value="1"/>
</dbReference>
<dbReference type="AlphaFoldDB" id="A0A3N9TF51"/>
<keyword evidence="3 4" id="KW-0804">Transcription</keyword>
<evidence type="ECO:0000256" key="4">
    <source>
        <dbReference type="HAMAP-Rule" id="MF_00951"/>
    </source>
</evidence>
<gene>
    <name evidence="4 7" type="primary">rfaH</name>
    <name evidence="7" type="ORF">EES38_15105</name>
</gene>
<sequence>MKKWYLLYCKRGEQARAKQHLSNQGVGCFYPEISVEKILRGKKQLTREPLFPSYVFVNFDFEAGPSFTTIRSTRGVVDFIRFGSHPKEIEEALINELQELQPELDKAATEMLPKKGEKVRVKSGQFAGIEAIYQEPDGETRSVMLIKLINSPVTMSISNKDLEL</sequence>
<proteinExistence type="inferred from homology"/>
<comment type="caution">
    <text evidence="7">The sequence shown here is derived from an EMBL/GenBank/DDBJ whole genome shotgun (WGS) entry which is preliminary data.</text>
</comment>
<dbReference type="InterPro" id="IPR043425">
    <property type="entry name" value="NusG-like"/>
</dbReference>
<dbReference type="EMBL" id="RJVQ01000006">
    <property type="protein sequence ID" value="RQW62494.1"/>
    <property type="molecule type" value="Genomic_DNA"/>
</dbReference>
<dbReference type="OrthoDB" id="9790639at2"/>
<evidence type="ECO:0000313" key="7">
    <source>
        <dbReference type="EMBL" id="RQW62494.1"/>
    </source>
</evidence>
<evidence type="ECO:0000256" key="2">
    <source>
        <dbReference type="ARBA" id="ARBA00023015"/>
    </source>
</evidence>
<evidence type="ECO:0000256" key="3">
    <source>
        <dbReference type="ARBA" id="ARBA00023163"/>
    </source>
</evidence>
<dbReference type="NCBIfam" id="NF006534">
    <property type="entry name" value="PRK09014.1"/>
    <property type="match status" value="1"/>
</dbReference>
<dbReference type="HAMAP" id="MF_00951">
    <property type="entry name" value="RfaH"/>
    <property type="match status" value="1"/>
</dbReference>
<dbReference type="SUPFAM" id="SSF82679">
    <property type="entry name" value="N-utilization substance G protein NusG, N-terminal domain"/>
    <property type="match status" value="1"/>
</dbReference>
<dbReference type="SMART" id="SM00739">
    <property type="entry name" value="KOW"/>
    <property type="match status" value="1"/>
</dbReference>
<dbReference type="NCBIfam" id="TIGR01955">
    <property type="entry name" value="RfaH"/>
    <property type="match status" value="1"/>
</dbReference>
<evidence type="ECO:0000259" key="6">
    <source>
        <dbReference type="SMART" id="SM00739"/>
    </source>
</evidence>
<dbReference type="GO" id="GO:0003677">
    <property type="term" value="F:DNA binding"/>
    <property type="evidence" value="ECO:0007669"/>
    <property type="project" value="UniProtKB-UniRule"/>
</dbReference>
<comment type="subunit">
    <text evidence="4">Interacts with both the nontemplate DNA and the RNA polymerase (RNAP).</text>
</comment>
<dbReference type="RefSeq" id="WP_124938035.1">
    <property type="nucleotide sequence ID" value="NZ_RJVQ01000006.1"/>
</dbReference>
<name>A0A3N9TF51_9VIBR</name>
<dbReference type="InterPro" id="IPR010215">
    <property type="entry name" value="Transcription_antiterm_RfaH"/>
</dbReference>
<protein>
    <recommendedName>
        <fullName evidence="4">Transcription antitermination protein RfaH</fullName>
    </recommendedName>
</protein>
<keyword evidence="2 4" id="KW-0805">Transcription regulation</keyword>
<dbReference type="Proteomes" id="UP000281112">
    <property type="component" value="Unassembled WGS sequence"/>
</dbReference>
<dbReference type="SMART" id="SM00738">
    <property type="entry name" value="NGN"/>
    <property type="match status" value="1"/>
</dbReference>
<keyword evidence="4" id="KW-0238">DNA-binding</keyword>
<dbReference type="Gene3D" id="3.30.70.940">
    <property type="entry name" value="NusG, N-terminal domain"/>
    <property type="match status" value="1"/>
</dbReference>
<organism evidence="7 8">
    <name type="scientific">Vibrio viridaestus</name>
    <dbReference type="NCBI Taxonomy" id="2487322"/>
    <lineage>
        <taxon>Bacteria</taxon>
        <taxon>Pseudomonadati</taxon>
        <taxon>Pseudomonadota</taxon>
        <taxon>Gammaproteobacteria</taxon>
        <taxon>Vibrionales</taxon>
        <taxon>Vibrionaceae</taxon>
        <taxon>Vibrio</taxon>
    </lineage>
</organism>
<dbReference type="InterPro" id="IPR005824">
    <property type="entry name" value="KOW"/>
</dbReference>
<feature type="domain" description="KOW" evidence="6">
    <location>
        <begin position="112"/>
        <end position="139"/>
    </location>
</feature>
<feature type="domain" description="NusG-like N-terminal" evidence="5">
    <location>
        <begin position="1"/>
        <end position="101"/>
    </location>
</feature>
<reference evidence="7 8" key="1">
    <citation type="submission" date="2018-11" db="EMBL/GenBank/DDBJ databases">
        <title>Vibrio LJC006 sp. nov., isolated from seawater during the bloom of the enteromorpha.</title>
        <authorList>
            <person name="Liang J."/>
        </authorList>
    </citation>
    <scope>NUCLEOTIDE SEQUENCE [LARGE SCALE GENOMIC DNA]</scope>
    <source>
        <strain evidence="7 8">LJC006</strain>
    </source>
</reference>
<keyword evidence="8" id="KW-1185">Reference proteome</keyword>
<evidence type="ECO:0000259" key="5">
    <source>
        <dbReference type="SMART" id="SM00738"/>
    </source>
</evidence>
<dbReference type="GO" id="GO:0005829">
    <property type="term" value="C:cytosol"/>
    <property type="evidence" value="ECO:0007669"/>
    <property type="project" value="TreeGrafter"/>
</dbReference>
<dbReference type="PANTHER" id="PTHR30265">
    <property type="entry name" value="RHO-INTERACTING TRANSCRIPTION TERMINATION FACTOR NUSG"/>
    <property type="match status" value="1"/>
</dbReference>
<comment type="function">
    <text evidence="4">Enhances distal genes transcription elongation in a specialized subset of operons that encode extracytoplasmic components.</text>
</comment>
<evidence type="ECO:0000256" key="1">
    <source>
        <dbReference type="ARBA" id="ARBA00022814"/>
    </source>
</evidence>
<keyword evidence="1 4" id="KW-0889">Transcription antitermination</keyword>
<dbReference type="InterPro" id="IPR006645">
    <property type="entry name" value="NGN-like_dom"/>
</dbReference>
<dbReference type="GO" id="GO:0001073">
    <property type="term" value="F:transcription antitermination factor activity, DNA binding"/>
    <property type="evidence" value="ECO:0007669"/>
    <property type="project" value="UniProtKB-UniRule"/>
</dbReference>